<evidence type="ECO:0000313" key="3">
    <source>
        <dbReference type="Proteomes" id="UP000289166"/>
    </source>
</evidence>
<evidence type="ECO:0000313" key="2">
    <source>
        <dbReference type="EMBL" id="RXE59116.1"/>
    </source>
</evidence>
<reference evidence="3" key="1">
    <citation type="submission" date="2018-11" db="EMBL/GenBank/DDBJ databases">
        <title>Genome sequencing of a novel mesophilic and cellulolytic organism within the genus Hungateiclostridium.</title>
        <authorList>
            <person name="Rettenmaier R."/>
            <person name="Liebl W."/>
            <person name="Zverlov V."/>
        </authorList>
    </citation>
    <scope>NUCLEOTIDE SEQUENCE [LARGE SCALE GENOMIC DNA]</scope>
    <source>
        <strain evidence="3">N2K1</strain>
    </source>
</reference>
<accession>A0A4Q0I4B3</accession>
<dbReference type="EMBL" id="RLII01000009">
    <property type="protein sequence ID" value="RXE59116.1"/>
    <property type="molecule type" value="Genomic_DNA"/>
</dbReference>
<keyword evidence="1" id="KW-0812">Transmembrane</keyword>
<protein>
    <submittedName>
        <fullName evidence="2">Uncharacterized protein</fullName>
    </submittedName>
</protein>
<comment type="caution">
    <text evidence="2">The sequence shown here is derived from an EMBL/GenBank/DDBJ whole genome shotgun (WGS) entry which is preliminary data.</text>
</comment>
<keyword evidence="3" id="KW-1185">Reference proteome</keyword>
<feature type="transmembrane region" description="Helical" evidence="1">
    <location>
        <begin position="12"/>
        <end position="33"/>
    </location>
</feature>
<evidence type="ECO:0000256" key="1">
    <source>
        <dbReference type="SAM" id="Phobius"/>
    </source>
</evidence>
<name>A0A4Q0I4B3_9FIRM</name>
<sequence>MDIGNVLIKFKIYYVVVLFTTLYWIFALTARFYPSIFMLGGILRFIHVKLIVGAIIINIINLILLVAMIYFKVWHLKYLLILLGINILAAAIGIYFTSFPIRMM</sequence>
<dbReference type="AlphaFoldDB" id="A0A4Q0I4B3"/>
<dbReference type="Proteomes" id="UP000289166">
    <property type="component" value="Unassembled WGS sequence"/>
</dbReference>
<organism evidence="2 3">
    <name type="scientific">Acetivibrio mesophilus</name>
    <dbReference type="NCBI Taxonomy" id="2487273"/>
    <lineage>
        <taxon>Bacteria</taxon>
        <taxon>Bacillati</taxon>
        <taxon>Bacillota</taxon>
        <taxon>Clostridia</taxon>
        <taxon>Eubacteriales</taxon>
        <taxon>Oscillospiraceae</taxon>
        <taxon>Acetivibrio</taxon>
    </lineage>
</organism>
<proteinExistence type="predicted"/>
<keyword evidence="1" id="KW-1133">Transmembrane helix</keyword>
<keyword evidence="1" id="KW-0472">Membrane</keyword>
<feature type="transmembrane region" description="Helical" evidence="1">
    <location>
        <begin position="78"/>
        <end position="101"/>
    </location>
</feature>
<feature type="transmembrane region" description="Helical" evidence="1">
    <location>
        <begin position="45"/>
        <end position="71"/>
    </location>
</feature>
<dbReference type="RefSeq" id="WP_069194458.1">
    <property type="nucleotide sequence ID" value="NZ_RLII01000009.1"/>
</dbReference>
<gene>
    <name evidence="2" type="ORF">EFD62_09145</name>
</gene>